<evidence type="ECO:0000313" key="1">
    <source>
        <dbReference type="EMBL" id="RIB10138.1"/>
    </source>
</evidence>
<organism evidence="1 2">
    <name type="scientific">Gigaspora rosea</name>
    <dbReference type="NCBI Taxonomy" id="44941"/>
    <lineage>
        <taxon>Eukaryota</taxon>
        <taxon>Fungi</taxon>
        <taxon>Fungi incertae sedis</taxon>
        <taxon>Mucoromycota</taxon>
        <taxon>Glomeromycotina</taxon>
        <taxon>Glomeromycetes</taxon>
        <taxon>Diversisporales</taxon>
        <taxon>Gigasporaceae</taxon>
        <taxon>Gigaspora</taxon>
    </lineage>
</organism>
<dbReference type="AlphaFoldDB" id="A0A397ULL8"/>
<dbReference type="EMBL" id="QKWP01001286">
    <property type="protein sequence ID" value="RIB10138.1"/>
    <property type="molecule type" value="Genomic_DNA"/>
</dbReference>
<dbReference type="Gene3D" id="3.80.10.10">
    <property type="entry name" value="Ribonuclease Inhibitor"/>
    <property type="match status" value="1"/>
</dbReference>
<reference evidence="1 2" key="1">
    <citation type="submission" date="2018-06" db="EMBL/GenBank/DDBJ databases">
        <title>Comparative genomics reveals the genomic features of Rhizophagus irregularis, R. cerebriforme, R. diaphanum and Gigaspora rosea, and their symbiotic lifestyle signature.</title>
        <authorList>
            <person name="Morin E."/>
            <person name="San Clemente H."/>
            <person name="Chen E.C.H."/>
            <person name="De La Providencia I."/>
            <person name="Hainaut M."/>
            <person name="Kuo A."/>
            <person name="Kohler A."/>
            <person name="Murat C."/>
            <person name="Tang N."/>
            <person name="Roy S."/>
            <person name="Loubradou J."/>
            <person name="Henrissat B."/>
            <person name="Grigoriev I.V."/>
            <person name="Corradi N."/>
            <person name="Roux C."/>
            <person name="Martin F.M."/>
        </authorList>
    </citation>
    <scope>NUCLEOTIDE SEQUENCE [LARGE SCALE GENOMIC DNA]</scope>
    <source>
        <strain evidence="1 2">DAOM 194757</strain>
    </source>
</reference>
<protein>
    <submittedName>
        <fullName evidence="1">Uncharacterized protein</fullName>
    </submittedName>
</protein>
<evidence type="ECO:0000313" key="2">
    <source>
        <dbReference type="Proteomes" id="UP000266673"/>
    </source>
</evidence>
<proteinExistence type="predicted"/>
<sequence>MEGMTNIAYVTYEQEYEARSALSRANAYFGNLQITVKPPDDINYTKFFPALKYLEDSLKELTLHYIDFSKISPKDVENISKCQNLVRISFNHCQGMTMKHCTSLSKNKLHLKKTRNYRPNKFAYRFKH</sequence>
<dbReference type="OrthoDB" id="7763451at2759"/>
<comment type="caution">
    <text evidence="1">The sequence shown here is derived from an EMBL/GenBank/DDBJ whole genome shotgun (WGS) entry which is preliminary data.</text>
</comment>
<keyword evidence="2" id="KW-1185">Reference proteome</keyword>
<dbReference type="Proteomes" id="UP000266673">
    <property type="component" value="Unassembled WGS sequence"/>
</dbReference>
<dbReference type="InterPro" id="IPR032675">
    <property type="entry name" value="LRR_dom_sf"/>
</dbReference>
<dbReference type="SUPFAM" id="SSF52047">
    <property type="entry name" value="RNI-like"/>
    <property type="match status" value="1"/>
</dbReference>
<gene>
    <name evidence="1" type="ORF">C2G38_2043729</name>
</gene>
<accession>A0A397ULL8</accession>
<name>A0A397ULL8_9GLOM</name>